<accession>A0ABY8PYL2</accession>
<evidence type="ECO:0000313" key="2">
    <source>
        <dbReference type="EMBL" id="WGT47502.1"/>
    </source>
</evidence>
<evidence type="ECO:0000313" key="3">
    <source>
        <dbReference type="Proteomes" id="UP001244136"/>
    </source>
</evidence>
<gene>
    <name evidence="2" type="ORF">QH948_01580</name>
</gene>
<reference evidence="2 3" key="1">
    <citation type="journal article" date="2008" name="Int. J. Syst. Evol. Microbiol.">
        <title>Tessaracoccus flavescens sp. nov., isolated from marine sediment.</title>
        <authorList>
            <person name="Lee D.W."/>
            <person name="Lee S.D."/>
        </authorList>
    </citation>
    <scope>NUCLEOTIDE SEQUENCE [LARGE SCALE GENOMIC DNA]</scope>
    <source>
        <strain evidence="2 3">T21</strain>
    </source>
</reference>
<evidence type="ECO:0000256" key="1">
    <source>
        <dbReference type="SAM" id="MobiDB-lite"/>
    </source>
</evidence>
<dbReference type="RefSeq" id="WP_281145220.1">
    <property type="nucleotide sequence ID" value="NZ_CP123967.1"/>
</dbReference>
<feature type="region of interest" description="Disordered" evidence="1">
    <location>
        <begin position="124"/>
        <end position="151"/>
    </location>
</feature>
<proteinExistence type="predicted"/>
<keyword evidence="3" id="KW-1185">Reference proteome</keyword>
<dbReference type="Proteomes" id="UP001244136">
    <property type="component" value="Chromosome"/>
</dbReference>
<name>A0ABY8PYL2_9ACTN</name>
<dbReference type="EMBL" id="CP123967">
    <property type="protein sequence ID" value="WGT47502.1"/>
    <property type="molecule type" value="Genomic_DNA"/>
</dbReference>
<organism evidence="2 3">
    <name type="scientific">Tessaracoccus lacteus</name>
    <dbReference type="NCBI Taxonomy" id="3041766"/>
    <lineage>
        <taxon>Bacteria</taxon>
        <taxon>Bacillati</taxon>
        <taxon>Actinomycetota</taxon>
        <taxon>Actinomycetes</taxon>
        <taxon>Propionibacteriales</taxon>
        <taxon>Propionibacteriaceae</taxon>
        <taxon>Tessaracoccus</taxon>
    </lineage>
</organism>
<feature type="compositionally biased region" description="Polar residues" evidence="1">
    <location>
        <begin position="142"/>
        <end position="151"/>
    </location>
</feature>
<feature type="compositionally biased region" description="Basic and acidic residues" evidence="1">
    <location>
        <begin position="124"/>
        <end position="133"/>
    </location>
</feature>
<sequence length="170" mass="18936">MDSLLAPLPDSRGGVHNDAYVVRAGTYGQRSRYRHCCARFAGSAESPELVSRFPELVSRFPELVSRFPELVEGRRAERGVSVVGWNPSLRSGRFDRLNDPVGRLNDPVGRLNDPVGRLNDPVDRLNDPVDRLNDPVGRLNDPSLSLSTRQAAGSTSSGMFFVEMRRWNTQ</sequence>
<protein>
    <submittedName>
        <fullName evidence="2">Uncharacterized protein</fullName>
    </submittedName>
</protein>